<evidence type="ECO:0000313" key="2">
    <source>
        <dbReference type="Proteomes" id="UP001138500"/>
    </source>
</evidence>
<dbReference type="GO" id="GO:0008684">
    <property type="term" value="F:2-oxopent-4-enoate hydratase activity"/>
    <property type="evidence" value="ECO:0007669"/>
    <property type="project" value="TreeGrafter"/>
</dbReference>
<dbReference type="PANTHER" id="PTHR30143">
    <property type="entry name" value="ACID HYDRATASE"/>
    <property type="match status" value="1"/>
</dbReference>
<reference evidence="1 2" key="2">
    <citation type="journal article" date="2021" name="Curr. Genet.">
        <title>Genetic response to nitrogen starvation in the aggressive Eucalyptus foliar pathogen Teratosphaeria destructans.</title>
        <authorList>
            <person name="Havenga M."/>
            <person name="Wingfield B.D."/>
            <person name="Wingfield M.J."/>
            <person name="Dreyer L.L."/>
            <person name="Roets F."/>
            <person name="Aylward J."/>
        </authorList>
    </citation>
    <scope>NUCLEOTIDE SEQUENCE [LARGE SCALE GENOMIC DNA]</scope>
    <source>
        <strain evidence="1">CMW44962</strain>
    </source>
</reference>
<dbReference type="SUPFAM" id="SSF56529">
    <property type="entry name" value="FAH"/>
    <property type="match status" value="1"/>
</dbReference>
<dbReference type="InterPro" id="IPR036663">
    <property type="entry name" value="Fumarylacetoacetase_C_sf"/>
</dbReference>
<protein>
    <submittedName>
        <fullName evidence="1">Hydratase</fullName>
    </submittedName>
</protein>
<comment type="caution">
    <text evidence="1">The sequence shown here is derived from an EMBL/GenBank/DDBJ whole genome shotgun (WGS) entry which is preliminary data.</text>
</comment>
<proteinExistence type="predicted"/>
<gene>
    <name evidence="1" type="ORF">Tdes44962_MAKER02069</name>
</gene>
<dbReference type="Gene3D" id="3.90.850.10">
    <property type="entry name" value="Fumarylacetoacetase-like, C-terminal domain"/>
    <property type="match status" value="1"/>
</dbReference>
<organism evidence="1 2">
    <name type="scientific">Teratosphaeria destructans</name>
    <dbReference type="NCBI Taxonomy" id="418781"/>
    <lineage>
        <taxon>Eukaryota</taxon>
        <taxon>Fungi</taxon>
        <taxon>Dikarya</taxon>
        <taxon>Ascomycota</taxon>
        <taxon>Pezizomycotina</taxon>
        <taxon>Dothideomycetes</taxon>
        <taxon>Dothideomycetidae</taxon>
        <taxon>Mycosphaerellales</taxon>
        <taxon>Teratosphaeriaceae</taxon>
        <taxon>Teratosphaeria</taxon>
    </lineage>
</organism>
<dbReference type="InterPro" id="IPR050772">
    <property type="entry name" value="Hydratase-Decarb/MhpD_sf"/>
</dbReference>
<dbReference type="GO" id="GO:0005737">
    <property type="term" value="C:cytoplasm"/>
    <property type="evidence" value="ECO:0007669"/>
    <property type="project" value="TreeGrafter"/>
</dbReference>
<dbReference type="OrthoDB" id="4391601at2759"/>
<dbReference type="PANTHER" id="PTHR30143:SF0">
    <property type="entry name" value="2-KETO-4-PENTENOATE HYDRATASE"/>
    <property type="match status" value="1"/>
</dbReference>
<dbReference type="EMBL" id="RIBY02001113">
    <property type="protein sequence ID" value="KAH9832405.1"/>
    <property type="molecule type" value="Genomic_DNA"/>
</dbReference>
<name>A0A9W7SVL7_9PEZI</name>
<keyword evidence="2" id="KW-1185">Reference proteome</keyword>
<evidence type="ECO:0000313" key="1">
    <source>
        <dbReference type="EMBL" id="KAH9832405.1"/>
    </source>
</evidence>
<reference evidence="1 2" key="1">
    <citation type="journal article" date="2018" name="IMA Fungus">
        <title>IMA Genome-F 10: Nine draft genome sequences of Claviceps purpurea s.lat., including C. arundinis, C. humidiphila, and C. cf. spartinae, pseudomolecules for the pitch canker pathogen Fusarium circinatum, draft genome of Davidsoniella eucalypti, Grosmannia galeiformis, Quambalaria eucalypti, and Teratosphaeria destructans.</title>
        <authorList>
            <person name="Wingfield B.D."/>
            <person name="Liu M."/>
            <person name="Nguyen H.D."/>
            <person name="Lane F.A."/>
            <person name="Morgan S.W."/>
            <person name="De Vos L."/>
            <person name="Wilken P.M."/>
            <person name="Duong T.A."/>
            <person name="Aylward J."/>
            <person name="Coetzee M.P."/>
            <person name="Dadej K."/>
            <person name="De Beer Z.W."/>
            <person name="Findlay W."/>
            <person name="Havenga M."/>
            <person name="Kolarik M."/>
            <person name="Menzies J.G."/>
            <person name="Naidoo K."/>
            <person name="Pochopski O."/>
            <person name="Shoukouhi P."/>
            <person name="Santana Q.C."/>
            <person name="Seifert K.A."/>
            <person name="Soal N."/>
            <person name="Steenkamp E.T."/>
            <person name="Tatham C.T."/>
            <person name="van der Nest M.A."/>
            <person name="Wingfield M.J."/>
        </authorList>
    </citation>
    <scope>NUCLEOTIDE SEQUENCE [LARGE SCALE GENOMIC DNA]</scope>
    <source>
        <strain evidence="1">CMW44962</strain>
    </source>
</reference>
<accession>A0A9W7SVL7</accession>
<dbReference type="AlphaFoldDB" id="A0A9W7SVL7"/>
<sequence length="271" mass="29840">MAAPNPWKILGSTKEASDNLILNWQNGTTLTELPESIRPRSIAEGYEIQSHIMRLTSFPLWGWKIAATSIHGQKHINVDQPLAGRIITERVTPYGEPVSLGSNRMRCAELEFAFRVGSDLPPRTTGTYSMNEVLDAVDGLFLGVEVPDSRFADFVSVGAAQLVADNACGDRYILGPEVKDWRCRDLIEHKVVGWIEGRSEERREGKGGNVLGDPRIAMTWIANELSRYGEGLKKGEYVTTGTCVFPLTVEPGDKVVGDYGDMGRIEVGFVA</sequence>
<dbReference type="Proteomes" id="UP001138500">
    <property type="component" value="Unassembled WGS sequence"/>
</dbReference>